<evidence type="ECO:0000259" key="1">
    <source>
        <dbReference type="Pfam" id="PF03190"/>
    </source>
</evidence>
<dbReference type="InterPro" id="IPR004879">
    <property type="entry name" value="Ssp411-like_TRX"/>
</dbReference>
<dbReference type="Pfam" id="PF03190">
    <property type="entry name" value="Thioredox_DsbH"/>
    <property type="match status" value="1"/>
</dbReference>
<dbReference type="PANTHER" id="PTHR42899:SF1">
    <property type="entry name" value="SPERMATOGENESIS-ASSOCIATED PROTEIN 20"/>
    <property type="match status" value="1"/>
</dbReference>
<dbReference type="OrthoDB" id="9762614at2"/>
<dbReference type="SUPFAM" id="SSF52833">
    <property type="entry name" value="Thioredoxin-like"/>
    <property type="match status" value="1"/>
</dbReference>
<dbReference type="Gene3D" id="1.50.10.20">
    <property type="match status" value="1"/>
</dbReference>
<dbReference type="Gene3D" id="3.40.30.10">
    <property type="entry name" value="Glutaredoxin"/>
    <property type="match status" value="1"/>
</dbReference>
<reference evidence="2 3" key="1">
    <citation type="submission" date="2019-01" db="EMBL/GenBank/DDBJ databases">
        <title>Zoogloea oleivorans genome sequencing and assembly.</title>
        <authorList>
            <person name="Tancsics A."/>
            <person name="Farkas M."/>
            <person name="Kriszt B."/>
            <person name="Maroti G."/>
            <person name="Horvath B."/>
        </authorList>
    </citation>
    <scope>NUCLEOTIDE SEQUENCE [LARGE SCALE GENOMIC DNA]</scope>
    <source>
        <strain evidence="2 3">Buc</strain>
    </source>
</reference>
<protein>
    <submittedName>
        <fullName evidence="2">Thioredoxin domain-containing protein</fullName>
    </submittedName>
</protein>
<dbReference type="RefSeq" id="WP_148579363.1">
    <property type="nucleotide sequence ID" value="NZ_SDKK01000010.1"/>
</dbReference>
<dbReference type="Proteomes" id="UP000389128">
    <property type="component" value="Unassembled WGS sequence"/>
</dbReference>
<sequence>MPNRLQHETSPYLQQHADNPVDWWPWGEDALELARRENKPILLSIGYSACHWCHVMAHESFEDPEVAAQMNRLFINIKVDREERPDLDQIYQAAHHMLAKRNGGWPLTVFLTPDGSPFFSGTYFPKTPRYNLPGFPDLLARIDHAFRDQRSAIEEQNQALRAALAQGEAKGHAHPSDFTAAPLQSLRDGLASTFDEEHGGFGSAPKFPHPADLDFLLRHSAATGDEFARDMALNTLRGMAEGGIFDQLGGGFSRYSVDGWWNIPHFEKMLYDNGPLLALYADAWTLTGDPLFFRVAAQTVEWLLREMRLPDGGFASSLDADSEHEEGKFYVWDKAEVRELLDDLEFRILSQHYGVARPPNFEEKHWHFHIAKPLAGVAAKLGIAETEAEAVLASARAKLFARRETRVHPARDDKLLVSWNGLMIHGLIHAARVFDRPDWLAAATAAIDFIRTTLWRDGRLLATCKDGRAHLNAYLDDHALLIAALLESLQAGYRAEDLEFAEDLADALLDDFQDESGGGFFFTRHDHETLIHRPKTGLDNAMPAGNGIAAQVLGRLGHLTGEARYLAAAERTLQAFYPAMRASPMGFASLGVALAEHRTPPSVLVLRGSVEALPEWQRQVLGAYRPGLLSLGLPPGLRGLPPVLDKPAGDAVNAWLCSGVNCLRPFATWPALAAELMIIGKPPVEV</sequence>
<dbReference type="EMBL" id="SDKK01000010">
    <property type="protein sequence ID" value="TYC56625.1"/>
    <property type="molecule type" value="Genomic_DNA"/>
</dbReference>
<name>A0A6C2CTB3_9RHOO</name>
<comment type="caution">
    <text evidence="2">The sequence shown here is derived from an EMBL/GenBank/DDBJ whole genome shotgun (WGS) entry which is preliminary data.</text>
</comment>
<dbReference type="AlphaFoldDB" id="A0A6C2CTB3"/>
<evidence type="ECO:0000313" key="3">
    <source>
        <dbReference type="Proteomes" id="UP000389128"/>
    </source>
</evidence>
<dbReference type="CDD" id="cd02955">
    <property type="entry name" value="SSP411"/>
    <property type="match status" value="1"/>
</dbReference>
<dbReference type="Gene3D" id="1.50.10.10">
    <property type="match status" value="1"/>
</dbReference>
<dbReference type="PANTHER" id="PTHR42899">
    <property type="entry name" value="SPERMATOGENESIS-ASSOCIATED PROTEIN 20"/>
    <property type="match status" value="1"/>
</dbReference>
<dbReference type="InterPro" id="IPR012341">
    <property type="entry name" value="6hp_glycosidase-like_sf"/>
</dbReference>
<dbReference type="SUPFAM" id="SSF48208">
    <property type="entry name" value="Six-hairpin glycosidases"/>
    <property type="match status" value="1"/>
</dbReference>
<dbReference type="InterPro" id="IPR036249">
    <property type="entry name" value="Thioredoxin-like_sf"/>
</dbReference>
<dbReference type="PIRSF" id="PIRSF006402">
    <property type="entry name" value="UCP006402_thioredoxin"/>
    <property type="match status" value="1"/>
</dbReference>
<feature type="domain" description="Spermatogenesis-associated protein 20-like TRX" evidence="1">
    <location>
        <begin position="2"/>
        <end position="164"/>
    </location>
</feature>
<accession>A0A6C2CTB3</accession>
<organism evidence="2 3">
    <name type="scientific">Zoogloea oleivorans</name>
    <dbReference type="NCBI Taxonomy" id="1552750"/>
    <lineage>
        <taxon>Bacteria</taxon>
        <taxon>Pseudomonadati</taxon>
        <taxon>Pseudomonadota</taxon>
        <taxon>Betaproteobacteria</taxon>
        <taxon>Rhodocyclales</taxon>
        <taxon>Zoogloeaceae</taxon>
        <taxon>Zoogloea</taxon>
    </lineage>
</organism>
<evidence type="ECO:0000313" key="2">
    <source>
        <dbReference type="EMBL" id="TYC56625.1"/>
    </source>
</evidence>
<keyword evidence="3" id="KW-1185">Reference proteome</keyword>
<proteinExistence type="predicted"/>
<dbReference type="InterPro" id="IPR024705">
    <property type="entry name" value="Ssp411"/>
</dbReference>
<gene>
    <name evidence="2" type="ORF">ETQ85_12295</name>
</gene>
<dbReference type="InterPro" id="IPR008928">
    <property type="entry name" value="6-hairpin_glycosidase_sf"/>
</dbReference>
<dbReference type="GO" id="GO:0005975">
    <property type="term" value="P:carbohydrate metabolic process"/>
    <property type="evidence" value="ECO:0007669"/>
    <property type="project" value="InterPro"/>
</dbReference>